<accession>A0A0Q0M4D1</accession>
<reference evidence="1 2" key="1">
    <citation type="journal article" date="2015" name="Genome Biol. Evol.">
        <title>The Dynamics of Genetic Interactions between Vibrio metoecus and Vibrio cholerae, Two Close Relatives Co-Occurring in the Environment.</title>
        <authorList>
            <person name="Orata F.D."/>
            <person name="Kirchberger P.C."/>
            <person name="Meheust R."/>
            <person name="Barlow E.J."/>
            <person name="Tarr C.L."/>
            <person name="Boucher Y."/>
        </authorList>
    </citation>
    <scope>NUCLEOTIDE SEQUENCE [LARGE SCALE GENOMIC DNA]</scope>
    <source>
        <strain evidence="1 2">08-2459</strain>
    </source>
</reference>
<dbReference type="PATRIC" id="fig|1481663.8.peg.125"/>
<organism evidence="1 2">
    <name type="scientific">Vibrio metoecus</name>
    <dbReference type="NCBI Taxonomy" id="1481663"/>
    <lineage>
        <taxon>Bacteria</taxon>
        <taxon>Pseudomonadati</taxon>
        <taxon>Pseudomonadota</taxon>
        <taxon>Gammaproteobacteria</taxon>
        <taxon>Vibrionales</taxon>
        <taxon>Vibrionaceae</taxon>
        <taxon>Vibrio</taxon>
    </lineage>
</organism>
<evidence type="ECO:0000313" key="1">
    <source>
        <dbReference type="EMBL" id="KQA24609.1"/>
    </source>
</evidence>
<name>A0A0Q0M4D1_VIBMT</name>
<comment type="caution">
    <text evidence="1">The sequence shown here is derived from an EMBL/GenBank/DDBJ whole genome shotgun (WGS) entry which is preliminary data.</text>
</comment>
<evidence type="ECO:0000313" key="2">
    <source>
        <dbReference type="Proteomes" id="UP000053724"/>
    </source>
</evidence>
<gene>
    <name evidence="1" type="ORF">AAY55_00400</name>
</gene>
<protein>
    <submittedName>
        <fullName evidence="1">Uncharacterized protein</fullName>
    </submittedName>
</protein>
<sequence length="82" mass="9849">MDWGMRMLEPQTSIERMDDDEFSLLIAEPSYLTRGDLWFPERLEAKNRKRELQRLKEDTGRKTQEINKIREVSYETIKANNS</sequence>
<proteinExistence type="predicted"/>
<dbReference type="EMBL" id="LCUF01000001">
    <property type="protein sequence ID" value="KQA24609.1"/>
    <property type="molecule type" value="Genomic_DNA"/>
</dbReference>
<dbReference type="Proteomes" id="UP000053724">
    <property type="component" value="Unassembled WGS sequence"/>
</dbReference>
<dbReference type="AlphaFoldDB" id="A0A0Q0M4D1"/>